<evidence type="ECO:0000313" key="2">
    <source>
        <dbReference type="EMBL" id="KRZ47437.1"/>
    </source>
</evidence>
<reference evidence="2 3" key="1">
    <citation type="submission" date="2015-05" db="EMBL/GenBank/DDBJ databases">
        <title>Evolution of Trichinella species and genotypes.</title>
        <authorList>
            <person name="Korhonen P.K."/>
            <person name="Edoardo P."/>
            <person name="Giuseppe L.R."/>
            <person name="Gasser R.B."/>
        </authorList>
    </citation>
    <scope>NUCLEOTIDE SEQUENCE [LARGE SCALE GENOMIC DNA]</scope>
    <source>
        <strain evidence="2">ISS10</strain>
    </source>
</reference>
<organism evidence="2 3">
    <name type="scientific">Trichinella nativa</name>
    <dbReference type="NCBI Taxonomy" id="6335"/>
    <lineage>
        <taxon>Eukaryota</taxon>
        <taxon>Metazoa</taxon>
        <taxon>Ecdysozoa</taxon>
        <taxon>Nematoda</taxon>
        <taxon>Enoplea</taxon>
        <taxon>Dorylaimia</taxon>
        <taxon>Trichinellida</taxon>
        <taxon>Trichinellidae</taxon>
        <taxon>Trichinella</taxon>
    </lineage>
</organism>
<evidence type="ECO:0000313" key="3">
    <source>
        <dbReference type="Proteomes" id="UP000054721"/>
    </source>
</evidence>
<gene>
    <name evidence="1" type="ORF">T02_5687</name>
    <name evidence="2" type="ORF">T02_9383</name>
</gene>
<name>A0A0V1KJK1_9BILA</name>
<feature type="non-terminal residue" evidence="2">
    <location>
        <position position="57"/>
    </location>
</feature>
<dbReference type="EMBL" id="JYDW01000799">
    <property type="protein sequence ID" value="KRZ47437.1"/>
    <property type="molecule type" value="Genomic_DNA"/>
</dbReference>
<comment type="caution">
    <text evidence="2">The sequence shown here is derived from an EMBL/GenBank/DDBJ whole genome shotgun (WGS) entry which is preliminary data.</text>
</comment>
<dbReference type="EMBL" id="JYDW01000802">
    <property type="protein sequence ID" value="KRZ47434.1"/>
    <property type="molecule type" value="Genomic_DNA"/>
</dbReference>
<keyword evidence="3" id="KW-1185">Reference proteome</keyword>
<protein>
    <submittedName>
        <fullName evidence="2">Uncharacterized protein</fullName>
    </submittedName>
</protein>
<evidence type="ECO:0000313" key="1">
    <source>
        <dbReference type="EMBL" id="KRZ47434.1"/>
    </source>
</evidence>
<feature type="non-terminal residue" evidence="2">
    <location>
        <position position="1"/>
    </location>
</feature>
<dbReference type="AlphaFoldDB" id="A0A0V1KJK1"/>
<accession>A0A0V1KJK1</accession>
<sequence length="57" mass="6343">LLGKQQQIRCAIINVSFPDQSGYKEKGKAESVVQQMDDSYTRETGFVRSSAAYGVQE</sequence>
<dbReference type="Proteomes" id="UP000054721">
    <property type="component" value="Unassembled WGS sequence"/>
</dbReference>
<proteinExistence type="predicted"/>